<dbReference type="InterPro" id="IPR001547">
    <property type="entry name" value="Glyco_hydro_5"/>
</dbReference>
<comment type="similarity">
    <text evidence="2 16">Belongs to the glycosyl hydrolase 5 (cellulase A) family.</text>
</comment>
<keyword evidence="7" id="KW-1133">Transmembrane helix</keyword>
<evidence type="ECO:0000256" key="11">
    <source>
        <dbReference type="ARBA" id="ARBA00023316"/>
    </source>
</evidence>
<evidence type="ECO:0000256" key="16">
    <source>
        <dbReference type="RuleBase" id="RU361153"/>
    </source>
</evidence>
<evidence type="ECO:0000256" key="6">
    <source>
        <dbReference type="ARBA" id="ARBA00022968"/>
    </source>
</evidence>
<keyword evidence="11" id="KW-0961">Cell wall biogenesis/degradation</keyword>
<dbReference type="GO" id="GO:0005886">
    <property type="term" value="C:plasma membrane"/>
    <property type="evidence" value="ECO:0007669"/>
    <property type="project" value="UniProtKB-SubCell"/>
</dbReference>
<feature type="domain" description="Glycoside hydrolase family 5" evidence="18">
    <location>
        <begin position="239"/>
        <end position="531"/>
    </location>
</feature>
<dbReference type="OrthoDB" id="1887033at2759"/>
<dbReference type="EMBL" id="SPLM01000006">
    <property type="protein sequence ID" value="TMW66881.1"/>
    <property type="molecule type" value="Genomic_DNA"/>
</dbReference>
<dbReference type="EC" id="3.2.1.58" evidence="14"/>
<dbReference type="InterPro" id="IPR050386">
    <property type="entry name" value="Glycosyl_hydrolase_5"/>
</dbReference>
<evidence type="ECO:0000256" key="4">
    <source>
        <dbReference type="ARBA" id="ARBA00022692"/>
    </source>
</evidence>
<reference evidence="19" key="1">
    <citation type="submission" date="2019-03" db="EMBL/GenBank/DDBJ databases">
        <title>Long read genome sequence of the mycoparasitic Pythium oligandrum ATCC 38472 isolated from sugarbeet rhizosphere.</title>
        <authorList>
            <person name="Gaulin E."/>
        </authorList>
    </citation>
    <scope>NUCLEOTIDE SEQUENCE</scope>
    <source>
        <strain evidence="19">ATCC 38472_TT</strain>
    </source>
</reference>
<keyword evidence="3" id="KW-1003">Cell membrane</keyword>
<keyword evidence="6" id="KW-0735">Signal-anchor</keyword>
<dbReference type="GO" id="GO:0071555">
    <property type="term" value="P:cell wall organization"/>
    <property type="evidence" value="ECO:0007669"/>
    <property type="project" value="UniProtKB-KW"/>
</dbReference>
<keyword evidence="9" id="KW-0325">Glycoprotein</keyword>
<sequence>MEHEKTTVVATGASSTTVSAHAEASESFSASTTTTTTHHSTTTISGSSSSTVEVSSSSIEVQGSSEEHSSFSAQGSISGAIAGTASGQATHVEVTEGPGWAASSISITASEDGNTAKTEKTQGPGWEASSISITAGEDSSSTSKEKTQGFTNQAGQIQGGTCTSATTDKPAPAPAPATPAPAQPRVHVQKRIRAGELGARGVNLGGWLVAEQWMSAGSDMWKDVPEGFQGEYQVLVHGNDKEARIAKFEQHHATFITEADIAAIAKAGFNLVRVPVGYWIAGSDDGVDEKYGNLDEWKAFPKNAATYLDKLVKEWAVTHNVAVLVDIHAAKGSQNGDQHSAPTVNGQAYWGQYPENVITTINVVKFLADRYKNDEAFLGLGLLNDPAAQTDEKVLHQYHQDAYKAIRESDNDCIVSVMPIRWKQEPDNLVGFMEAPEYKNVWVEWHPYFIWSYENKSGDELIKQSVLTEFQEKVNKWNSRPNANKLFIGEWSLANTGQFRDGDAPEFQDWARAQVSVMNQAKAGWAYWSWHLEGDEKEDSFEAWSLRSVLRKEPVRQILLQK</sequence>
<evidence type="ECO:0000256" key="1">
    <source>
        <dbReference type="ARBA" id="ARBA00004401"/>
    </source>
</evidence>
<keyword evidence="8" id="KW-0472">Membrane</keyword>
<keyword evidence="5 16" id="KW-0378">Hydrolase</keyword>
<dbReference type="GO" id="GO:0004338">
    <property type="term" value="F:glucan exo-1,3-beta-glucosidase activity"/>
    <property type="evidence" value="ECO:0007669"/>
    <property type="project" value="UniProtKB-EC"/>
</dbReference>
<dbReference type="GO" id="GO:0009251">
    <property type="term" value="P:glucan catabolic process"/>
    <property type="evidence" value="ECO:0007669"/>
    <property type="project" value="TreeGrafter"/>
</dbReference>
<dbReference type="InterPro" id="IPR017853">
    <property type="entry name" value="GH"/>
</dbReference>
<name>A0A8K1CQK6_PYTOL</name>
<dbReference type="PANTHER" id="PTHR31297">
    <property type="entry name" value="GLUCAN ENDO-1,6-BETA-GLUCOSIDASE B"/>
    <property type="match status" value="1"/>
</dbReference>
<evidence type="ECO:0000256" key="15">
    <source>
        <dbReference type="ARBA" id="ARBA00041260"/>
    </source>
</evidence>
<evidence type="ECO:0000256" key="13">
    <source>
        <dbReference type="ARBA" id="ARBA00037126"/>
    </source>
</evidence>
<feature type="region of interest" description="Disordered" evidence="17">
    <location>
        <begin position="110"/>
        <end position="186"/>
    </location>
</feature>
<comment type="catalytic activity">
    <reaction evidence="12">
        <text>Successive hydrolysis of beta-D-glucose units from the non-reducing ends of (1-&gt;3)-beta-D-glucans, releasing alpha-glucose.</text>
        <dbReference type="EC" id="3.2.1.58"/>
    </reaction>
</comment>
<comment type="caution">
    <text evidence="19">The sequence shown here is derived from an EMBL/GenBank/DDBJ whole genome shotgun (WGS) entry which is preliminary data.</text>
</comment>
<comment type="subcellular location">
    <subcellularLocation>
        <location evidence="1">Cell membrane</location>
        <topology evidence="1">Single-pass type II membrane protein</topology>
    </subcellularLocation>
</comment>
<evidence type="ECO:0000256" key="9">
    <source>
        <dbReference type="ARBA" id="ARBA00023180"/>
    </source>
</evidence>
<evidence type="ECO:0000313" key="20">
    <source>
        <dbReference type="Proteomes" id="UP000794436"/>
    </source>
</evidence>
<evidence type="ECO:0000256" key="17">
    <source>
        <dbReference type="SAM" id="MobiDB-lite"/>
    </source>
</evidence>
<dbReference type="GO" id="GO:0005576">
    <property type="term" value="C:extracellular region"/>
    <property type="evidence" value="ECO:0007669"/>
    <property type="project" value="TreeGrafter"/>
</dbReference>
<evidence type="ECO:0000256" key="8">
    <source>
        <dbReference type="ARBA" id="ARBA00023136"/>
    </source>
</evidence>
<proteinExistence type="inferred from homology"/>
<evidence type="ECO:0000256" key="10">
    <source>
        <dbReference type="ARBA" id="ARBA00023295"/>
    </source>
</evidence>
<protein>
    <recommendedName>
        <fullName evidence="14">glucan 1,3-beta-glucosidase</fullName>
        <ecNumber evidence="14">3.2.1.58</ecNumber>
    </recommendedName>
    <alternativeName>
        <fullName evidence="15">Exo-1,3-beta-glucanase D</fullName>
    </alternativeName>
</protein>
<evidence type="ECO:0000256" key="14">
    <source>
        <dbReference type="ARBA" id="ARBA00038929"/>
    </source>
</evidence>
<dbReference type="FunFam" id="3.20.20.80:FF:000113">
    <property type="entry name" value="Glucan 1,3-beta-glucosidase"/>
    <property type="match status" value="1"/>
</dbReference>
<comment type="function">
    <text evidence="13">Glucosidase involved in the degradation of cellulosic biomass. Active on lichenan.</text>
</comment>
<feature type="compositionally biased region" description="Polar residues" evidence="17">
    <location>
        <begin position="129"/>
        <end position="164"/>
    </location>
</feature>
<evidence type="ECO:0000256" key="3">
    <source>
        <dbReference type="ARBA" id="ARBA00022475"/>
    </source>
</evidence>
<feature type="compositionally biased region" description="Low complexity" evidence="17">
    <location>
        <begin position="7"/>
        <end position="64"/>
    </location>
</feature>
<dbReference type="SUPFAM" id="SSF51445">
    <property type="entry name" value="(Trans)glycosidases"/>
    <property type="match status" value="1"/>
</dbReference>
<dbReference type="Proteomes" id="UP000794436">
    <property type="component" value="Unassembled WGS sequence"/>
</dbReference>
<accession>A0A8K1CQK6</accession>
<keyword evidence="20" id="KW-1185">Reference proteome</keyword>
<evidence type="ECO:0000256" key="7">
    <source>
        <dbReference type="ARBA" id="ARBA00022989"/>
    </source>
</evidence>
<dbReference type="GO" id="GO:0009986">
    <property type="term" value="C:cell surface"/>
    <property type="evidence" value="ECO:0007669"/>
    <property type="project" value="TreeGrafter"/>
</dbReference>
<evidence type="ECO:0000256" key="5">
    <source>
        <dbReference type="ARBA" id="ARBA00022801"/>
    </source>
</evidence>
<organism evidence="19 20">
    <name type="scientific">Pythium oligandrum</name>
    <name type="common">Mycoparasitic fungus</name>
    <dbReference type="NCBI Taxonomy" id="41045"/>
    <lineage>
        <taxon>Eukaryota</taxon>
        <taxon>Sar</taxon>
        <taxon>Stramenopiles</taxon>
        <taxon>Oomycota</taxon>
        <taxon>Peronosporomycetes</taxon>
        <taxon>Pythiales</taxon>
        <taxon>Pythiaceae</taxon>
        <taxon>Pythium</taxon>
    </lineage>
</organism>
<dbReference type="PANTHER" id="PTHR31297:SF34">
    <property type="entry name" value="GLUCAN 1,3-BETA-GLUCOSIDASE 2"/>
    <property type="match status" value="1"/>
</dbReference>
<feature type="compositionally biased region" description="Pro residues" evidence="17">
    <location>
        <begin position="171"/>
        <end position="182"/>
    </location>
</feature>
<evidence type="ECO:0000313" key="19">
    <source>
        <dbReference type="EMBL" id="TMW66881.1"/>
    </source>
</evidence>
<evidence type="ECO:0000259" key="18">
    <source>
        <dbReference type="Pfam" id="PF00150"/>
    </source>
</evidence>
<dbReference type="Pfam" id="PF00150">
    <property type="entry name" value="Cellulase"/>
    <property type="match status" value="1"/>
</dbReference>
<feature type="region of interest" description="Disordered" evidence="17">
    <location>
        <begin position="1"/>
        <end position="73"/>
    </location>
</feature>
<gene>
    <name evidence="19" type="ORF">Poli38472_011997</name>
</gene>
<dbReference type="Gene3D" id="3.20.20.80">
    <property type="entry name" value="Glycosidases"/>
    <property type="match status" value="1"/>
</dbReference>
<keyword evidence="4" id="KW-0812">Transmembrane</keyword>
<evidence type="ECO:0000256" key="12">
    <source>
        <dbReference type="ARBA" id="ARBA00036824"/>
    </source>
</evidence>
<dbReference type="AlphaFoldDB" id="A0A8K1CQK6"/>
<evidence type="ECO:0000256" key="2">
    <source>
        <dbReference type="ARBA" id="ARBA00005641"/>
    </source>
</evidence>
<keyword evidence="10 16" id="KW-0326">Glycosidase</keyword>